<keyword evidence="2" id="KW-1185">Reference proteome</keyword>
<name>A0A4Y2FAQ7_ARAVE</name>
<dbReference type="Proteomes" id="UP000499080">
    <property type="component" value="Unassembled WGS sequence"/>
</dbReference>
<organism evidence="1 2">
    <name type="scientific">Araneus ventricosus</name>
    <name type="common">Orbweaver spider</name>
    <name type="synonym">Epeira ventricosa</name>
    <dbReference type="NCBI Taxonomy" id="182803"/>
    <lineage>
        <taxon>Eukaryota</taxon>
        <taxon>Metazoa</taxon>
        <taxon>Ecdysozoa</taxon>
        <taxon>Arthropoda</taxon>
        <taxon>Chelicerata</taxon>
        <taxon>Arachnida</taxon>
        <taxon>Araneae</taxon>
        <taxon>Araneomorphae</taxon>
        <taxon>Entelegynae</taxon>
        <taxon>Araneoidea</taxon>
        <taxon>Araneidae</taxon>
        <taxon>Araneus</taxon>
    </lineage>
</organism>
<gene>
    <name evidence="1" type="ORF">AVEN_78072_1</name>
</gene>
<evidence type="ECO:0000313" key="1">
    <source>
        <dbReference type="EMBL" id="GBM37325.1"/>
    </source>
</evidence>
<dbReference type="EMBL" id="BGPR01000835">
    <property type="protein sequence ID" value="GBM37325.1"/>
    <property type="molecule type" value="Genomic_DNA"/>
</dbReference>
<comment type="caution">
    <text evidence="1">The sequence shown here is derived from an EMBL/GenBank/DDBJ whole genome shotgun (WGS) entry which is preliminary data.</text>
</comment>
<protein>
    <submittedName>
        <fullName evidence="1">Uncharacterized protein</fullName>
    </submittedName>
</protein>
<accession>A0A4Y2FAQ7</accession>
<reference evidence="1 2" key="1">
    <citation type="journal article" date="2019" name="Sci. Rep.">
        <title>Orb-weaving spider Araneus ventricosus genome elucidates the spidroin gene catalogue.</title>
        <authorList>
            <person name="Kono N."/>
            <person name="Nakamura H."/>
            <person name="Ohtoshi R."/>
            <person name="Moran D.A.P."/>
            <person name="Shinohara A."/>
            <person name="Yoshida Y."/>
            <person name="Fujiwara M."/>
            <person name="Mori M."/>
            <person name="Tomita M."/>
            <person name="Arakawa K."/>
        </authorList>
    </citation>
    <scope>NUCLEOTIDE SEQUENCE [LARGE SCALE GENOMIC DNA]</scope>
</reference>
<dbReference type="AlphaFoldDB" id="A0A4Y2FAQ7"/>
<sequence>MLDFNSGRVHILPSQIRSFGDLHSQKLKRFNSGGRGGQAFQKPLLLNSSRNNSFFLPRWMLHHSNSILEKEEDRHSKNLSSSSDHELIPSLLCQYGFCSISHEDSSL</sequence>
<evidence type="ECO:0000313" key="2">
    <source>
        <dbReference type="Proteomes" id="UP000499080"/>
    </source>
</evidence>
<proteinExistence type="predicted"/>